<dbReference type="PANTHER" id="PTHR12271:SF133">
    <property type="entry name" value="POLY(A) RNA POLYMERASE, MITOCHONDRIAL"/>
    <property type="match status" value="1"/>
</dbReference>
<dbReference type="GO" id="GO:0031123">
    <property type="term" value="P:RNA 3'-end processing"/>
    <property type="evidence" value="ECO:0007669"/>
    <property type="project" value="TreeGrafter"/>
</dbReference>
<dbReference type="Proteomes" id="UP001372834">
    <property type="component" value="Unassembled WGS sequence"/>
</dbReference>
<dbReference type="InterPro" id="IPR054708">
    <property type="entry name" value="MTPAP-like_central"/>
</dbReference>
<feature type="domain" description="RL" evidence="1">
    <location>
        <begin position="83"/>
        <end position="147"/>
    </location>
</feature>
<proteinExistence type="predicted"/>
<evidence type="ECO:0008006" key="5">
    <source>
        <dbReference type="Google" id="ProtNLM"/>
    </source>
</evidence>
<dbReference type="InterPro" id="IPR041252">
    <property type="entry name" value="RL"/>
</dbReference>
<evidence type="ECO:0000313" key="3">
    <source>
        <dbReference type="EMBL" id="KAK6644128.1"/>
    </source>
</evidence>
<dbReference type="InterPro" id="IPR043519">
    <property type="entry name" value="NT_sf"/>
</dbReference>
<evidence type="ECO:0000313" key="4">
    <source>
        <dbReference type="Proteomes" id="UP001372834"/>
    </source>
</evidence>
<protein>
    <recommendedName>
        <fullName evidence="5">Poly(A) RNA polymerase, mitochondrial</fullName>
    </recommendedName>
</protein>
<evidence type="ECO:0000259" key="1">
    <source>
        <dbReference type="Pfam" id="PF17797"/>
    </source>
</evidence>
<organism evidence="3 4">
    <name type="scientific">Polyplax serrata</name>
    <name type="common">Common mouse louse</name>
    <dbReference type="NCBI Taxonomy" id="468196"/>
    <lineage>
        <taxon>Eukaryota</taxon>
        <taxon>Metazoa</taxon>
        <taxon>Ecdysozoa</taxon>
        <taxon>Arthropoda</taxon>
        <taxon>Hexapoda</taxon>
        <taxon>Insecta</taxon>
        <taxon>Pterygota</taxon>
        <taxon>Neoptera</taxon>
        <taxon>Paraneoptera</taxon>
        <taxon>Psocodea</taxon>
        <taxon>Troctomorpha</taxon>
        <taxon>Phthiraptera</taxon>
        <taxon>Anoplura</taxon>
        <taxon>Polyplacidae</taxon>
        <taxon>Polyplax</taxon>
    </lineage>
</organism>
<reference evidence="3 4" key="1">
    <citation type="submission" date="2023-10" db="EMBL/GenBank/DDBJ databases">
        <title>Genomes of two closely related lineages of the louse Polyplax serrata with different host specificities.</title>
        <authorList>
            <person name="Martinu J."/>
            <person name="Tarabai H."/>
            <person name="Stefka J."/>
            <person name="Hypsa V."/>
        </authorList>
    </citation>
    <scope>NUCLEOTIDE SEQUENCE [LARGE SCALE GENOMIC DNA]</scope>
    <source>
        <strain evidence="3">HR10_N</strain>
    </source>
</reference>
<dbReference type="AlphaFoldDB" id="A0AAN8SCC2"/>
<gene>
    <name evidence="3" type="ORF">RUM43_000395</name>
</gene>
<name>A0AAN8SCC2_POLSC</name>
<dbReference type="Pfam" id="PF22600">
    <property type="entry name" value="MTPAP-like_central"/>
    <property type="match status" value="1"/>
</dbReference>
<feature type="domain" description="Poly(A) RNA polymerase mitochondrial-like central palm" evidence="2">
    <location>
        <begin position="211"/>
        <end position="355"/>
    </location>
</feature>
<dbReference type="CDD" id="cd05402">
    <property type="entry name" value="NT_PAP_TUTase"/>
    <property type="match status" value="1"/>
</dbReference>
<comment type="caution">
    <text evidence="3">The sequence shown here is derived from an EMBL/GenBank/DDBJ whole genome shotgun (WGS) entry which is preliminary data.</text>
</comment>
<dbReference type="EMBL" id="JAWJWE010000001">
    <property type="protein sequence ID" value="KAK6644128.1"/>
    <property type="molecule type" value="Genomic_DNA"/>
</dbReference>
<accession>A0AAN8SCC2</accession>
<evidence type="ECO:0000259" key="2">
    <source>
        <dbReference type="Pfam" id="PF22600"/>
    </source>
</evidence>
<dbReference type="SUPFAM" id="SSF81631">
    <property type="entry name" value="PAP/OAS1 substrate-binding domain"/>
    <property type="match status" value="1"/>
</dbReference>
<dbReference type="PANTHER" id="PTHR12271">
    <property type="entry name" value="POLY A POLYMERASE CID PAP -RELATED"/>
    <property type="match status" value="1"/>
</dbReference>
<dbReference type="Pfam" id="PF17797">
    <property type="entry name" value="RL"/>
    <property type="match status" value="1"/>
</dbReference>
<dbReference type="Gene3D" id="3.30.460.10">
    <property type="entry name" value="Beta Polymerase, domain 2"/>
    <property type="match status" value="1"/>
</dbReference>
<dbReference type="SUPFAM" id="SSF81301">
    <property type="entry name" value="Nucleotidyltransferase"/>
    <property type="match status" value="1"/>
</dbReference>
<sequence>MRSNGFIQISRSYVNVSVVMYSTVKRVTLIRRIVGEGSNLFLTPTKPMAGFKSSSGLLEKVNKENIFPKEDKQLLDDIFFTKHLECRLQEASKSVAVKLNAFGDWEKFQDYCASHGSITQMYHYKLGGNHYALVEMSCREELFSLVNGLKEGSSPSVTAVKKSPAQFGYFYEVDYALREEQNNNINVKFNVNVNCLTSKAILNLMDQELTLSEQISLLYKETRLNDLGYRLRFLLCKQVYNIVAGLLPNAIVYPFGSAVTDFGYNGCDLDLVIVQNENGNRIITNLKPNDRQLMQSHLDVIANVFRVFGVGCTKINYIKHARVPIIKFKHDIAGIDCDLSLYCESPVLMSQLLYTLANLDERVKPLVFAIRWWAKSVGLTDDKPNTSITNFSLTLLVIFFLQQKTIGPKSFLPPLNVFPTEKQTLLTEREIMMGLSAYECSEEMSNVSLQSLLGSFFNFYSKFDFSVYGCCVKTGLVIKNNEYPLLIRNPMSLDLNVSRNVSQISVEKLSNMFKRAASIFEYITQLQDDHSLKNLVSIKNYDIPTSAQGKNRSTKKQLDVTRIFGNS</sequence>
<dbReference type="GO" id="GO:1990817">
    <property type="term" value="F:poly(A) RNA polymerase activity"/>
    <property type="evidence" value="ECO:0007669"/>
    <property type="project" value="TreeGrafter"/>
</dbReference>
<dbReference type="Gene3D" id="1.10.1410.10">
    <property type="match status" value="1"/>
</dbReference>